<keyword evidence="3" id="KW-1185">Reference proteome</keyword>
<evidence type="ECO:0000313" key="3">
    <source>
        <dbReference type="Proteomes" id="UP001152561"/>
    </source>
</evidence>
<dbReference type="EMBL" id="JAJAGQ010000017">
    <property type="protein sequence ID" value="KAJ8538825.1"/>
    <property type="molecule type" value="Genomic_DNA"/>
</dbReference>
<gene>
    <name evidence="2" type="ORF">K7X08_032294</name>
</gene>
<sequence>MKQADKEKEISASTDLNSKEIDNVEECRDAKLEEKESYQDVSSSSSSHEENKVNSIPQPTRQGDHETQGNHNHEMLEDYTSSCSNIHIGGECKDEAIAMRSQKPKRKPLEVREDTSRSHNFLELPSAKRRLLNAKNTGYT</sequence>
<accession>A0A9Q1R3S4</accession>
<reference evidence="3" key="1">
    <citation type="journal article" date="2023" name="Proc. Natl. Acad. Sci. U.S.A.">
        <title>Genomic and structural basis for evolution of tropane alkaloid biosynthesis.</title>
        <authorList>
            <person name="Wanga Y.-J."/>
            <person name="Taina T."/>
            <person name="Yua J.-Y."/>
            <person name="Lia J."/>
            <person name="Xua B."/>
            <person name="Chenc J."/>
            <person name="D'Auriad J.C."/>
            <person name="Huanga J.-P."/>
            <person name="Huanga S.-X."/>
        </authorList>
    </citation>
    <scope>NUCLEOTIDE SEQUENCE [LARGE SCALE GENOMIC DNA]</scope>
    <source>
        <strain evidence="3">cv. KIB-2019</strain>
    </source>
</reference>
<feature type="compositionally biased region" description="Basic and acidic residues" evidence="1">
    <location>
        <begin position="17"/>
        <end position="38"/>
    </location>
</feature>
<evidence type="ECO:0000313" key="2">
    <source>
        <dbReference type="EMBL" id="KAJ8538825.1"/>
    </source>
</evidence>
<protein>
    <submittedName>
        <fullName evidence="2">Uncharacterized protein</fullName>
    </submittedName>
</protein>
<feature type="compositionally biased region" description="Basic and acidic residues" evidence="1">
    <location>
        <begin position="107"/>
        <end position="117"/>
    </location>
</feature>
<evidence type="ECO:0000256" key="1">
    <source>
        <dbReference type="SAM" id="MobiDB-lite"/>
    </source>
</evidence>
<feature type="region of interest" description="Disordered" evidence="1">
    <location>
        <begin position="1"/>
        <end position="78"/>
    </location>
</feature>
<proteinExistence type="predicted"/>
<name>A0A9Q1R3S4_9SOLA</name>
<feature type="compositionally biased region" description="Basic and acidic residues" evidence="1">
    <location>
        <begin position="1"/>
        <end position="10"/>
    </location>
</feature>
<feature type="compositionally biased region" description="Basic and acidic residues" evidence="1">
    <location>
        <begin position="62"/>
        <end position="76"/>
    </location>
</feature>
<comment type="caution">
    <text evidence="2">The sequence shown here is derived from an EMBL/GenBank/DDBJ whole genome shotgun (WGS) entry which is preliminary data.</text>
</comment>
<dbReference type="Proteomes" id="UP001152561">
    <property type="component" value="Unassembled WGS sequence"/>
</dbReference>
<feature type="region of interest" description="Disordered" evidence="1">
    <location>
        <begin position="97"/>
        <end position="118"/>
    </location>
</feature>
<organism evidence="2 3">
    <name type="scientific">Anisodus acutangulus</name>
    <dbReference type="NCBI Taxonomy" id="402998"/>
    <lineage>
        <taxon>Eukaryota</taxon>
        <taxon>Viridiplantae</taxon>
        <taxon>Streptophyta</taxon>
        <taxon>Embryophyta</taxon>
        <taxon>Tracheophyta</taxon>
        <taxon>Spermatophyta</taxon>
        <taxon>Magnoliopsida</taxon>
        <taxon>eudicotyledons</taxon>
        <taxon>Gunneridae</taxon>
        <taxon>Pentapetalae</taxon>
        <taxon>asterids</taxon>
        <taxon>lamiids</taxon>
        <taxon>Solanales</taxon>
        <taxon>Solanaceae</taxon>
        <taxon>Solanoideae</taxon>
        <taxon>Hyoscyameae</taxon>
        <taxon>Anisodus</taxon>
    </lineage>
</organism>
<dbReference type="AlphaFoldDB" id="A0A9Q1R3S4"/>